<protein>
    <recommendedName>
        <fullName evidence="4">BHLH domain-containing protein</fullName>
    </recommendedName>
</protein>
<keyword evidence="1" id="KW-0238">DNA-binding</keyword>
<evidence type="ECO:0000313" key="5">
    <source>
        <dbReference type="EMBL" id="KAG2193993.1"/>
    </source>
</evidence>
<feature type="compositionally biased region" description="Basic residues" evidence="3">
    <location>
        <begin position="43"/>
        <end position="52"/>
    </location>
</feature>
<evidence type="ECO:0000256" key="2">
    <source>
        <dbReference type="ARBA" id="ARBA00023242"/>
    </source>
</evidence>
<dbReference type="GO" id="GO:0003677">
    <property type="term" value="F:DNA binding"/>
    <property type="evidence" value="ECO:0007669"/>
    <property type="project" value="UniProtKB-KW"/>
</dbReference>
<reference evidence="5" key="1">
    <citation type="submission" date="2020-12" db="EMBL/GenBank/DDBJ databases">
        <title>Metabolic potential, ecology and presence of endohyphal bacteria is reflected in genomic diversity of Mucoromycotina.</title>
        <authorList>
            <person name="Muszewska A."/>
            <person name="Okrasinska A."/>
            <person name="Steczkiewicz K."/>
            <person name="Drgas O."/>
            <person name="Orlowska M."/>
            <person name="Perlinska-Lenart U."/>
            <person name="Aleksandrzak-Piekarczyk T."/>
            <person name="Szatraj K."/>
            <person name="Zielenkiewicz U."/>
            <person name="Pilsyk S."/>
            <person name="Malc E."/>
            <person name="Mieczkowski P."/>
            <person name="Kruszewska J.S."/>
            <person name="Biernat P."/>
            <person name="Pawlowska J."/>
        </authorList>
    </citation>
    <scope>NUCLEOTIDE SEQUENCE</scope>
    <source>
        <strain evidence="5">CBS 226.32</strain>
    </source>
</reference>
<dbReference type="Gene3D" id="4.10.280.10">
    <property type="entry name" value="Helix-loop-helix DNA-binding domain"/>
    <property type="match status" value="1"/>
</dbReference>
<evidence type="ECO:0000313" key="6">
    <source>
        <dbReference type="Proteomes" id="UP000650833"/>
    </source>
</evidence>
<keyword evidence="6" id="KW-1185">Reference proteome</keyword>
<evidence type="ECO:0000259" key="4">
    <source>
        <dbReference type="PROSITE" id="PS50888"/>
    </source>
</evidence>
<dbReference type="Proteomes" id="UP000650833">
    <property type="component" value="Unassembled WGS sequence"/>
</dbReference>
<sequence>MNMTDHYTSNSQPNSPYHHQQQERRPSLIDPTSNRTLYPISSFRHHHPHHHNGYSDSAHSSPSNSRRGSLTDPALHSSSSFRPNHSLLSFNSSSPPSSPSSRRSSMVTTPEHLPSLPLPLPAPQLPTPPTSTNTSPWRRESLPSITHLTNTTPSSRPSDYQFKQMHMMVEDHRRHSIAIGSSSFIGPNSRHNSISSSGMEDDMIIATAAAAASAGGGEDDRPTISRRGSETPYSRSPELRISHKLAERKRRKEMKDLFDDLRDLLPVDKNLKTSKWEILSKTLEYIRILHQRENIMEKEKTDLINELNSMKR</sequence>
<dbReference type="SMART" id="SM00353">
    <property type="entry name" value="HLH"/>
    <property type="match status" value="1"/>
</dbReference>
<feature type="compositionally biased region" description="Pro residues" evidence="3">
    <location>
        <begin position="116"/>
        <end position="129"/>
    </location>
</feature>
<dbReference type="PANTHER" id="PTHR10328">
    <property type="entry name" value="PROTEIN MAX MYC-ASSOCIATED FACTOR X"/>
    <property type="match status" value="1"/>
</dbReference>
<feature type="compositionally biased region" description="Low complexity" evidence="3">
    <location>
        <begin position="92"/>
        <end position="115"/>
    </location>
</feature>
<keyword evidence="2" id="KW-0539">Nucleus</keyword>
<dbReference type="InterPro" id="IPR036638">
    <property type="entry name" value="HLH_DNA-bd_sf"/>
</dbReference>
<feature type="compositionally biased region" description="Polar residues" evidence="3">
    <location>
        <begin position="54"/>
        <end position="68"/>
    </location>
</feature>
<feature type="region of interest" description="Disordered" evidence="3">
    <location>
        <begin position="1"/>
        <end position="159"/>
    </location>
</feature>
<dbReference type="AlphaFoldDB" id="A0A8H7QLY8"/>
<feature type="compositionally biased region" description="Polar residues" evidence="3">
    <location>
        <begin position="1"/>
        <end position="19"/>
    </location>
</feature>
<dbReference type="InterPro" id="IPR011598">
    <property type="entry name" value="bHLH_dom"/>
</dbReference>
<dbReference type="PANTHER" id="PTHR10328:SF15">
    <property type="entry name" value="BHLH TRANSCRIPTION FACTOR"/>
    <property type="match status" value="1"/>
</dbReference>
<feature type="compositionally biased region" description="Polar residues" evidence="3">
    <location>
        <begin position="76"/>
        <end position="91"/>
    </location>
</feature>
<accession>A0A8H7QLY8</accession>
<feature type="region of interest" description="Disordered" evidence="3">
    <location>
        <begin position="210"/>
        <end position="240"/>
    </location>
</feature>
<dbReference type="EMBL" id="JAEPRC010000616">
    <property type="protein sequence ID" value="KAG2193993.1"/>
    <property type="molecule type" value="Genomic_DNA"/>
</dbReference>
<organism evidence="5 6">
    <name type="scientific">Mucor plumbeus</name>
    <dbReference type="NCBI Taxonomy" id="97098"/>
    <lineage>
        <taxon>Eukaryota</taxon>
        <taxon>Fungi</taxon>
        <taxon>Fungi incertae sedis</taxon>
        <taxon>Mucoromycota</taxon>
        <taxon>Mucoromycotina</taxon>
        <taxon>Mucoromycetes</taxon>
        <taxon>Mucorales</taxon>
        <taxon>Mucorineae</taxon>
        <taxon>Mucoraceae</taxon>
        <taxon>Mucor</taxon>
    </lineage>
</organism>
<dbReference type="GO" id="GO:0045944">
    <property type="term" value="P:positive regulation of transcription by RNA polymerase II"/>
    <property type="evidence" value="ECO:0007669"/>
    <property type="project" value="TreeGrafter"/>
</dbReference>
<dbReference type="GO" id="GO:0090575">
    <property type="term" value="C:RNA polymerase II transcription regulator complex"/>
    <property type="evidence" value="ECO:0007669"/>
    <property type="project" value="TreeGrafter"/>
</dbReference>
<feature type="compositionally biased region" description="Polar residues" evidence="3">
    <location>
        <begin position="143"/>
        <end position="158"/>
    </location>
</feature>
<feature type="compositionally biased region" description="Basic and acidic residues" evidence="3">
    <location>
        <begin position="218"/>
        <end position="229"/>
    </location>
</feature>
<dbReference type="OrthoDB" id="8964853at2759"/>
<comment type="caution">
    <text evidence="5">The sequence shown here is derived from an EMBL/GenBank/DDBJ whole genome shotgun (WGS) entry which is preliminary data.</text>
</comment>
<gene>
    <name evidence="5" type="ORF">INT46_007607</name>
</gene>
<name>A0A8H7QLY8_9FUNG</name>
<proteinExistence type="predicted"/>
<feature type="domain" description="BHLH" evidence="4">
    <location>
        <begin position="238"/>
        <end position="289"/>
    </location>
</feature>
<dbReference type="GO" id="GO:0003700">
    <property type="term" value="F:DNA-binding transcription factor activity"/>
    <property type="evidence" value="ECO:0007669"/>
    <property type="project" value="TreeGrafter"/>
</dbReference>
<dbReference type="PROSITE" id="PS50888">
    <property type="entry name" value="BHLH"/>
    <property type="match status" value="1"/>
</dbReference>
<evidence type="ECO:0000256" key="1">
    <source>
        <dbReference type="ARBA" id="ARBA00023125"/>
    </source>
</evidence>
<dbReference type="GO" id="GO:0046983">
    <property type="term" value="F:protein dimerization activity"/>
    <property type="evidence" value="ECO:0007669"/>
    <property type="project" value="InterPro"/>
</dbReference>
<dbReference type="SUPFAM" id="SSF47459">
    <property type="entry name" value="HLH, helix-loop-helix DNA-binding domain"/>
    <property type="match status" value="1"/>
</dbReference>
<evidence type="ECO:0000256" key="3">
    <source>
        <dbReference type="SAM" id="MobiDB-lite"/>
    </source>
</evidence>
<dbReference type="Pfam" id="PF00010">
    <property type="entry name" value="HLH"/>
    <property type="match status" value="1"/>
</dbReference>